<evidence type="ECO:0000259" key="2">
    <source>
        <dbReference type="Pfam" id="PF26247"/>
    </source>
</evidence>
<keyword evidence="1" id="KW-0472">Membrane</keyword>
<name>A0A4R3MMA4_9FIRM</name>
<evidence type="ECO:0000313" key="4">
    <source>
        <dbReference type="Proteomes" id="UP000294902"/>
    </source>
</evidence>
<dbReference type="Proteomes" id="UP000294902">
    <property type="component" value="Unassembled WGS sequence"/>
</dbReference>
<evidence type="ECO:0000313" key="3">
    <source>
        <dbReference type="EMBL" id="TCT16069.1"/>
    </source>
</evidence>
<keyword evidence="4" id="KW-1185">Reference proteome</keyword>
<comment type="caution">
    <text evidence="3">The sequence shown here is derived from an EMBL/GenBank/DDBJ whole genome shotgun (WGS) entry which is preliminary data.</text>
</comment>
<evidence type="ECO:0000256" key="1">
    <source>
        <dbReference type="SAM" id="Phobius"/>
    </source>
</evidence>
<feature type="transmembrane region" description="Helical" evidence="1">
    <location>
        <begin position="97"/>
        <end position="121"/>
    </location>
</feature>
<feature type="transmembrane region" description="Helical" evidence="1">
    <location>
        <begin position="7"/>
        <end position="29"/>
    </location>
</feature>
<keyword evidence="1" id="KW-1133">Transmembrane helix</keyword>
<protein>
    <recommendedName>
        <fullName evidence="2">DUF8058 domain-containing protein</fullName>
    </recommendedName>
</protein>
<feature type="transmembrane region" description="Helical" evidence="1">
    <location>
        <begin position="70"/>
        <end position="91"/>
    </location>
</feature>
<dbReference type="AlphaFoldDB" id="A0A4R3MMA4"/>
<feature type="domain" description="DUF8058" evidence="2">
    <location>
        <begin position="1"/>
        <end position="129"/>
    </location>
</feature>
<reference evidence="3 4" key="1">
    <citation type="submission" date="2019-03" db="EMBL/GenBank/DDBJ databases">
        <title>Genomic Encyclopedia of Type Strains, Phase IV (KMG-IV): sequencing the most valuable type-strain genomes for metagenomic binning, comparative biology and taxonomic classification.</title>
        <authorList>
            <person name="Goeker M."/>
        </authorList>
    </citation>
    <scope>NUCLEOTIDE SEQUENCE [LARGE SCALE GENOMIC DNA]</scope>
    <source>
        <strain evidence="3 4">DSM 24629</strain>
    </source>
</reference>
<keyword evidence="1" id="KW-0812">Transmembrane</keyword>
<proteinExistence type="predicted"/>
<dbReference type="InterPro" id="IPR058371">
    <property type="entry name" value="DUF8058"/>
</dbReference>
<sequence length="130" mass="14529">MKQEKMASIFSIGMGISMLGMWMMFYITGNIPELESKPIELGMHLLAEIATAIILIIGGIGVIKSKHWGVHIYFISMGMLLYTIPNSAGYFLENKEYGLVIMFGIFLVASLIFLVSMLRIANGRYKNAKN</sequence>
<dbReference type="RefSeq" id="WP_165878456.1">
    <property type="nucleotide sequence ID" value="NZ_SMAL01000002.1"/>
</dbReference>
<dbReference type="EMBL" id="SMAL01000002">
    <property type="protein sequence ID" value="TCT16069.1"/>
    <property type="molecule type" value="Genomic_DNA"/>
</dbReference>
<organism evidence="3 4">
    <name type="scientific">Natranaerovirga pectinivora</name>
    <dbReference type="NCBI Taxonomy" id="682400"/>
    <lineage>
        <taxon>Bacteria</taxon>
        <taxon>Bacillati</taxon>
        <taxon>Bacillota</taxon>
        <taxon>Clostridia</taxon>
        <taxon>Lachnospirales</taxon>
        <taxon>Natranaerovirgaceae</taxon>
        <taxon>Natranaerovirga</taxon>
    </lineage>
</organism>
<gene>
    <name evidence="3" type="ORF">EDC18_10285</name>
</gene>
<accession>A0A4R3MMA4</accession>
<dbReference type="Pfam" id="PF26247">
    <property type="entry name" value="DUF8058"/>
    <property type="match status" value="1"/>
</dbReference>
<feature type="transmembrane region" description="Helical" evidence="1">
    <location>
        <begin position="41"/>
        <end position="63"/>
    </location>
</feature>